<evidence type="ECO:0000259" key="4">
    <source>
        <dbReference type="PROSITE" id="PS51228"/>
    </source>
</evidence>
<dbReference type="InterPro" id="IPR035984">
    <property type="entry name" value="Acyl-CoA-binding_sf"/>
</dbReference>
<dbReference type="AlphaFoldDB" id="A0A812Q1G9"/>
<dbReference type="PRINTS" id="PR00689">
    <property type="entry name" value="ACOABINDINGP"/>
</dbReference>
<reference evidence="5" key="1">
    <citation type="submission" date="2021-02" db="EMBL/GenBank/DDBJ databases">
        <authorList>
            <person name="Dougan E. K."/>
            <person name="Rhodes N."/>
            <person name="Thang M."/>
            <person name="Chan C."/>
        </authorList>
    </citation>
    <scope>NUCLEOTIDE SEQUENCE</scope>
</reference>
<evidence type="ECO:0000256" key="1">
    <source>
        <dbReference type="ARBA" id="ARBA00005567"/>
    </source>
</evidence>
<dbReference type="PANTHER" id="PTHR23310:SF62">
    <property type="entry name" value="ACYL-COA BINDING PROTEIN 1, ISOFORM A"/>
    <property type="match status" value="1"/>
</dbReference>
<dbReference type="GO" id="GO:0006631">
    <property type="term" value="P:fatty acid metabolic process"/>
    <property type="evidence" value="ECO:0007669"/>
    <property type="project" value="TreeGrafter"/>
</dbReference>
<evidence type="ECO:0000313" key="5">
    <source>
        <dbReference type="EMBL" id="CAE7379613.1"/>
    </source>
</evidence>
<feature type="domain" description="ACB" evidence="4">
    <location>
        <begin position="69"/>
        <end position="150"/>
    </location>
</feature>
<gene>
    <name evidence="5" type="primary">Dbi</name>
    <name evidence="5" type="ORF">SNAT2548_LOCUS20726</name>
</gene>
<dbReference type="InterPro" id="IPR000582">
    <property type="entry name" value="Acyl-CoA-binding_protein"/>
</dbReference>
<organism evidence="5 6">
    <name type="scientific">Symbiodinium natans</name>
    <dbReference type="NCBI Taxonomy" id="878477"/>
    <lineage>
        <taxon>Eukaryota</taxon>
        <taxon>Sar</taxon>
        <taxon>Alveolata</taxon>
        <taxon>Dinophyceae</taxon>
        <taxon>Suessiales</taxon>
        <taxon>Symbiodiniaceae</taxon>
        <taxon>Symbiodinium</taxon>
    </lineage>
</organism>
<feature type="region of interest" description="Disordered" evidence="3">
    <location>
        <begin position="1"/>
        <end position="22"/>
    </location>
</feature>
<dbReference type="EMBL" id="CAJNDS010002220">
    <property type="protein sequence ID" value="CAE7379613.1"/>
    <property type="molecule type" value="Genomic_DNA"/>
</dbReference>
<dbReference type="OrthoDB" id="346910at2759"/>
<keyword evidence="6" id="KW-1185">Reference proteome</keyword>
<dbReference type="PROSITE" id="PS51228">
    <property type="entry name" value="ACB_2"/>
    <property type="match status" value="1"/>
</dbReference>
<proteinExistence type="inferred from homology"/>
<name>A0A812Q1G9_9DINO</name>
<dbReference type="Pfam" id="PF00887">
    <property type="entry name" value="ACBP"/>
    <property type="match status" value="1"/>
</dbReference>
<comment type="caution">
    <text evidence="5">The sequence shown here is derived from an EMBL/GenBank/DDBJ whole genome shotgun (WGS) entry which is preliminary data.</text>
</comment>
<evidence type="ECO:0000256" key="3">
    <source>
        <dbReference type="SAM" id="MobiDB-lite"/>
    </source>
</evidence>
<keyword evidence="2" id="KW-0446">Lipid-binding</keyword>
<dbReference type="InterPro" id="IPR014352">
    <property type="entry name" value="FERM/acyl-CoA-bd_prot_sf"/>
</dbReference>
<protein>
    <submittedName>
        <fullName evidence="5">Dbi protein</fullName>
    </submittedName>
</protein>
<dbReference type="PANTHER" id="PTHR23310">
    <property type="entry name" value="ACYL-COA-BINDING PROTEIN, ACBP"/>
    <property type="match status" value="1"/>
</dbReference>
<evidence type="ECO:0000256" key="2">
    <source>
        <dbReference type="ARBA" id="ARBA00023121"/>
    </source>
</evidence>
<dbReference type="Gene3D" id="1.20.80.10">
    <property type="match status" value="1"/>
</dbReference>
<dbReference type="GO" id="GO:0000062">
    <property type="term" value="F:fatty-acyl-CoA binding"/>
    <property type="evidence" value="ECO:0007669"/>
    <property type="project" value="InterPro"/>
</dbReference>
<accession>A0A812Q1G9</accession>
<sequence length="150" mass="16645">MAELQHELFDEESSQCEEQAPDRKFPKVKVVAVVASMLMLAVVGLSTMNPRAASDQIAAKHGGLINLDLQSDFQAAQEKMKRGAGQVPNQELLDAYALYMQATQGDVSTSRPSIMKMKSRAKWDAWNKVKGMTKDAAKKKYTETVNRLVK</sequence>
<dbReference type="Proteomes" id="UP000604046">
    <property type="component" value="Unassembled WGS sequence"/>
</dbReference>
<dbReference type="SUPFAM" id="SSF47027">
    <property type="entry name" value="Acyl-CoA binding protein"/>
    <property type="match status" value="1"/>
</dbReference>
<comment type="similarity">
    <text evidence="1">Belongs to the ACBP family.</text>
</comment>
<evidence type="ECO:0000313" key="6">
    <source>
        <dbReference type="Proteomes" id="UP000604046"/>
    </source>
</evidence>